<feature type="region of interest" description="Disordered" evidence="7">
    <location>
        <begin position="1"/>
        <end position="32"/>
    </location>
</feature>
<dbReference type="FunFam" id="3.40.50.300:FF:001524">
    <property type="entry name" value="Si:dkey-126g1.7"/>
    <property type="match status" value="1"/>
</dbReference>
<evidence type="ECO:0000259" key="8">
    <source>
        <dbReference type="PROSITE" id="PS50188"/>
    </source>
</evidence>
<protein>
    <recommendedName>
        <fullName evidence="12">B30.2/SPRY domain-containing protein</fullName>
    </recommendedName>
</protein>
<dbReference type="InterPro" id="IPR029495">
    <property type="entry name" value="NACHT-assoc"/>
</dbReference>
<keyword evidence="5" id="KW-0547">Nucleotide-binding</keyword>
<dbReference type="InterPro" id="IPR051261">
    <property type="entry name" value="NLR"/>
</dbReference>
<dbReference type="InterPro" id="IPR001870">
    <property type="entry name" value="B30.2/SPRY"/>
</dbReference>
<keyword evidence="3" id="KW-0433">Leucine-rich repeat</keyword>
<dbReference type="PRINTS" id="PR01407">
    <property type="entry name" value="BUTYPHLNCDUF"/>
</dbReference>
<keyword evidence="4" id="KW-0677">Repeat</keyword>
<feature type="domain" description="B30.2/SPRY" evidence="8">
    <location>
        <begin position="838"/>
        <end position="1030"/>
    </location>
</feature>
<keyword evidence="11" id="KW-1185">Reference proteome</keyword>
<name>A0A673A800_9TELE</name>
<reference evidence="10" key="2">
    <citation type="submission" date="2025-08" db="UniProtKB">
        <authorList>
            <consortium name="Ensembl"/>
        </authorList>
    </citation>
    <scope>IDENTIFICATION</scope>
</reference>
<dbReference type="Gene3D" id="2.60.120.920">
    <property type="match status" value="1"/>
</dbReference>
<evidence type="ECO:0000256" key="6">
    <source>
        <dbReference type="ARBA" id="ARBA00022840"/>
    </source>
</evidence>
<evidence type="ECO:0000256" key="3">
    <source>
        <dbReference type="ARBA" id="ARBA00022614"/>
    </source>
</evidence>
<dbReference type="InterPro" id="IPR043136">
    <property type="entry name" value="B30.2/SPRY_sf"/>
</dbReference>
<evidence type="ECO:0000256" key="1">
    <source>
        <dbReference type="ARBA" id="ARBA00004496"/>
    </source>
</evidence>
<dbReference type="GO" id="GO:0005737">
    <property type="term" value="C:cytoplasm"/>
    <property type="evidence" value="ECO:0007669"/>
    <property type="project" value="UniProtKB-SubCell"/>
</dbReference>
<dbReference type="InterPro" id="IPR041267">
    <property type="entry name" value="NLRP_HD2"/>
</dbReference>
<dbReference type="SMART" id="SM00589">
    <property type="entry name" value="PRY"/>
    <property type="match status" value="1"/>
</dbReference>
<evidence type="ECO:0000313" key="11">
    <source>
        <dbReference type="Proteomes" id="UP000472271"/>
    </source>
</evidence>
<organism evidence="10 11">
    <name type="scientific">Sphaeramia orbicularis</name>
    <name type="common">orbiculate cardinalfish</name>
    <dbReference type="NCBI Taxonomy" id="375764"/>
    <lineage>
        <taxon>Eukaryota</taxon>
        <taxon>Metazoa</taxon>
        <taxon>Chordata</taxon>
        <taxon>Craniata</taxon>
        <taxon>Vertebrata</taxon>
        <taxon>Euteleostomi</taxon>
        <taxon>Actinopterygii</taxon>
        <taxon>Neopterygii</taxon>
        <taxon>Teleostei</taxon>
        <taxon>Neoteleostei</taxon>
        <taxon>Acanthomorphata</taxon>
        <taxon>Gobiaria</taxon>
        <taxon>Kurtiformes</taxon>
        <taxon>Apogonoidei</taxon>
        <taxon>Apogonidae</taxon>
        <taxon>Apogoninae</taxon>
        <taxon>Sphaeramia</taxon>
    </lineage>
</organism>
<dbReference type="Pfam" id="PF13765">
    <property type="entry name" value="PRY"/>
    <property type="match status" value="1"/>
</dbReference>
<dbReference type="CDD" id="cd16040">
    <property type="entry name" value="SPRY_PRY_SNTX"/>
    <property type="match status" value="1"/>
</dbReference>
<reference evidence="10" key="1">
    <citation type="submission" date="2019-06" db="EMBL/GenBank/DDBJ databases">
        <authorList>
            <consortium name="Wellcome Sanger Institute Data Sharing"/>
        </authorList>
    </citation>
    <scope>NUCLEOTIDE SEQUENCE [LARGE SCALE GENOMIC DNA]</scope>
</reference>
<dbReference type="InterPro" id="IPR001611">
    <property type="entry name" value="Leu-rich_rpt"/>
</dbReference>
<dbReference type="InterPro" id="IPR027417">
    <property type="entry name" value="P-loop_NTPase"/>
</dbReference>
<dbReference type="Pfam" id="PF13516">
    <property type="entry name" value="LRR_6"/>
    <property type="match status" value="2"/>
</dbReference>
<reference evidence="10" key="3">
    <citation type="submission" date="2025-09" db="UniProtKB">
        <authorList>
            <consortium name="Ensembl"/>
        </authorList>
    </citation>
    <scope>IDENTIFICATION</scope>
</reference>
<dbReference type="InterPro" id="IPR006574">
    <property type="entry name" value="PRY"/>
</dbReference>
<evidence type="ECO:0000313" key="10">
    <source>
        <dbReference type="Ensembl" id="ENSSORP00005024808.1"/>
    </source>
</evidence>
<keyword evidence="6" id="KW-0067">ATP-binding</keyword>
<dbReference type="Pfam" id="PF14484">
    <property type="entry name" value="FISNA"/>
    <property type="match status" value="1"/>
</dbReference>
<dbReference type="Gene3D" id="3.40.50.300">
    <property type="entry name" value="P-loop containing nucleotide triphosphate hydrolases"/>
    <property type="match status" value="1"/>
</dbReference>
<dbReference type="Ensembl" id="ENSSORT00005025540.1">
    <property type="protein sequence ID" value="ENSSORP00005024808.1"/>
    <property type="gene ID" value="ENSSORG00005011930.1"/>
</dbReference>
<dbReference type="InterPro" id="IPR041075">
    <property type="entry name" value="NOD1/2_WH"/>
</dbReference>
<dbReference type="Proteomes" id="UP000472271">
    <property type="component" value="Chromosome 16"/>
</dbReference>
<dbReference type="Pfam" id="PF17779">
    <property type="entry name" value="WHD_NOD2"/>
    <property type="match status" value="1"/>
</dbReference>
<accession>A0A673A800</accession>
<dbReference type="InterPro" id="IPR003877">
    <property type="entry name" value="SPRY_dom"/>
</dbReference>
<dbReference type="PANTHER" id="PTHR24106">
    <property type="entry name" value="NACHT, LRR AND CARD DOMAINS-CONTAINING"/>
    <property type="match status" value="1"/>
</dbReference>
<evidence type="ECO:0000256" key="2">
    <source>
        <dbReference type="ARBA" id="ARBA00022490"/>
    </source>
</evidence>
<evidence type="ECO:0000259" key="9">
    <source>
        <dbReference type="PROSITE" id="PS50837"/>
    </source>
</evidence>
<evidence type="ECO:0000256" key="4">
    <source>
        <dbReference type="ARBA" id="ARBA00022737"/>
    </source>
</evidence>
<proteinExistence type="predicted"/>
<feature type="domain" description="NACHT" evidence="9">
    <location>
        <begin position="160"/>
        <end position="294"/>
    </location>
</feature>
<evidence type="ECO:0000256" key="5">
    <source>
        <dbReference type="ARBA" id="ARBA00022741"/>
    </source>
</evidence>
<dbReference type="Pfam" id="PF17776">
    <property type="entry name" value="NLRC4_HD2"/>
    <property type="match status" value="1"/>
</dbReference>
<dbReference type="PROSITE" id="PS51450">
    <property type="entry name" value="LRR"/>
    <property type="match status" value="1"/>
</dbReference>
<dbReference type="PROSITE" id="PS50188">
    <property type="entry name" value="B302_SPRY"/>
    <property type="match status" value="1"/>
</dbReference>
<dbReference type="InterPro" id="IPR032675">
    <property type="entry name" value="LRR_dom_sf"/>
</dbReference>
<dbReference type="Pfam" id="PF05729">
    <property type="entry name" value="NACHT"/>
    <property type="match status" value="1"/>
</dbReference>
<dbReference type="GO" id="GO:0005524">
    <property type="term" value="F:ATP binding"/>
    <property type="evidence" value="ECO:0007669"/>
    <property type="project" value="UniProtKB-KW"/>
</dbReference>
<dbReference type="InterPro" id="IPR003879">
    <property type="entry name" value="Butyrophylin_SPRY"/>
</dbReference>
<dbReference type="SUPFAM" id="SSF49899">
    <property type="entry name" value="Concanavalin A-like lectins/glucanases"/>
    <property type="match status" value="1"/>
</dbReference>
<dbReference type="InterPro" id="IPR007111">
    <property type="entry name" value="NACHT_NTPase"/>
</dbReference>
<dbReference type="SMART" id="SM01288">
    <property type="entry name" value="FISNA"/>
    <property type="match status" value="1"/>
</dbReference>
<dbReference type="Gene3D" id="3.80.10.10">
    <property type="entry name" value="Ribonuclease Inhibitor"/>
    <property type="match status" value="2"/>
</dbReference>
<dbReference type="Pfam" id="PF00622">
    <property type="entry name" value="SPRY"/>
    <property type="match status" value="1"/>
</dbReference>
<evidence type="ECO:0000256" key="7">
    <source>
        <dbReference type="SAM" id="MobiDB-lite"/>
    </source>
</evidence>
<dbReference type="PROSITE" id="PS50837">
    <property type="entry name" value="NACHT"/>
    <property type="match status" value="1"/>
</dbReference>
<sequence length="1030" mass="116259">MKSNDSMYQGIHFKTGRVPQTQPGLGPGPGPGPRCVSMKSDDSMGRLIDFKTECVSETTEELAEHLHCRSQSGVQCELKRNLKQKFECVFEGIAKAGNPKTLLNQIYTELYITEGGTTEVNQDHEVRQIETASRNPHRPPTTISCEDIFQTPPDRDQPIRTVLTKGVAGIGKTVLSQKFSLDWAEDKANQDIHFIFPFTFRELNVLKQKKFSLVELVHHFFTETKEAGIWIFEDLQVVFILDGLDECRPPLDFNNTQILTDVTESTSVDVLLMNLIRGNLLPSARLWITTRPAAANQIPAQCVDMVTEVRGFTDPQKEEYFRKRFTDEEQTNTIISHIKTSRSVHIMCHIPVFCWITARVLEDVLKTTERRQLPKTLTQMYIHFLVVQAKVKNVKYDGKSGTDPHWSPETRKMIESLGKLAFEQLKKGNLIFYESDLTECGIDISSASVYSGVFTEVFKEERGLYQDKRFCFIHLSIQEFLASLHVHQTFINTGVNLLSEEQTTSQRSGSAETQFYQTAVDQALQSPNGHLDLFLRFLLGLSLQTNHRLLQGLMKQTGSSLKTNQETAEYIKWKIDDKLSVEKSINLFHCLNELEDRSLVDQIQQYLRDGHFNPDVLSPAQWSALVFMLLSSDKDLDEFDLNKYSGSEEALLNLLPVVKASNKAVLTVCDLSERGCEGLSSVLRSKSCSLRHLDLSTNDPKDSGLKILSDGLRSPDCKLETLRLTICNLSERSCEGLSSVLRSQYSSLTHLDLSNNDLKDSGLKILSDGLRSPDCKLETLRLSGCLITEEGCSSLVSALKSNPSHLRLLDLSYNHPGASGQELCALVEDPHWTLDTVRLEPSGVRWLRPGLRKYFCELTLDPNTANRELKLSENNKKVERVEEVQSYPDHQDRFDDWPQLMCSTGLTGRCYWEVQWSGAVHIAVSYRRIIRKGFDRNCGFGLNDHSWSLFCFEGGYRGVHNTEITRLPQSSSSSGTVSVYVDCPAGSVSFYRVSSDKLIHIYTFKTTFTEPLFGGFAVRTQGSSVSLCDV</sequence>
<dbReference type="InterPro" id="IPR013320">
    <property type="entry name" value="ConA-like_dom_sf"/>
</dbReference>
<dbReference type="SUPFAM" id="SSF52047">
    <property type="entry name" value="RNI-like"/>
    <property type="match status" value="1"/>
</dbReference>
<dbReference type="SMART" id="SM00368">
    <property type="entry name" value="LRR_RI"/>
    <property type="match status" value="5"/>
</dbReference>
<dbReference type="AlphaFoldDB" id="A0A673A800"/>
<keyword evidence="2" id="KW-0963">Cytoplasm</keyword>
<evidence type="ECO:0008006" key="12">
    <source>
        <dbReference type="Google" id="ProtNLM"/>
    </source>
</evidence>
<comment type="subcellular location">
    <subcellularLocation>
        <location evidence="1">Cytoplasm</location>
    </subcellularLocation>
</comment>